<feature type="binding site" evidence="8">
    <location>
        <position position="69"/>
    </location>
    <ligand>
        <name>Zn(2+)</name>
        <dbReference type="ChEBI" id="CHEBI:29105"/>
    </ligand>
</feature>
<feature type="binding site" evidence="8">
    <location>
        <position position="106"/>
    </location>
    <ligand>
        <name>Zn(2+)</name>
        <dbReference type="ChEBI" id="CHEBI:29105"/>
    </ligand>
</feature>
<sequence length="924" mass="99846">MADRKVLVKYYPPDFDFDKLQAKKKVLRIQQQQLKRRRGDVFDPPQKKHKNKVMNVRMMYPFTLRCGTCNEYIYVGTKFNSRVEKVEGEDYLGIIKWRFYGRCPQCRADICFKTDPQNCDYVLEWGGTRMCDPLRDQALAEERMQKEEEEKLATDRISQVEASRQGLQQEILALEQLAELRRLNRRLLDKTAASDAALAFLKERRINEGAEGAETTQEWTEVEKDELRYFKAAREFDSDPQSSEEEIEERKDHQAAEADVSEPANSTTGTSSTSSSSSSSSSSTSSNSSSSGGGLVDRRASISSSCTTSTNLSANSVGDGGRSGSSRGGSSLGGLNSLDGTSKVLDFGLGVRVAAPKLLVVKKPQPELSGDCSSLLGDYNSSSAAAAAAAAAPDYRCSVFTSQQRQQLLLHPLEHQHVILAPPFLLQSLCTGAEARLAPRRAPLKTPPAKHAHQRQELLRLPLSSPSQLRLLQRLDDSQGDKGASTPAAPAVAAAHNRPCFVLFNGDASGLDPEILLHPHEAAKTAAANASGIAQSAFRVFSFWHHTGGPHPGQQTPESSPAPHASGELTEHSQTPTKTATVAAAEKAPIAADEKEPIVLHLPAVPGGWNRQTDAEALERTAIAGAAAACGDLLLLPLSLGDLEGPRSLLPQQQPLPLLFNALQLQLQLRTLQQQKQQQKGLPATSLSIAAAANRTKPLVLLLSDPFHIDHTPQRMSNEDTAIPPTAATADAALEALRVAAAHAALRLLETEWRAAARELGVDEPANHHNHQQLPAEGMPALRSLFSVHVVFLPRLKTAHGPSRPSLAALTPEGKTNLQLQLNSLLALHRAREALRPKETDQSQHRQQQQGEAGREGAGGSSNSALPLFEEATAACRAMLAAPEVSSSSPVLEETPGAAAQGPLTASAALEFDAEMYRRELLAK</sequence>
<dbReference type="EMBL" id="HG719620">
    <property type="protein sequence ID" value="CDJ58363.1"/>
    <property type="molecule type" value="Genomic_DNA"/>
</dbReference>
<evidence type="ECO:0000313" key="10">
    <source>
        <dbReference type="EMBL" id="CDJ58363.1"/>
    </source>
</evidence>
<feature type="region of interest" description="Disordered" evidence="9">
    <location>
        <begin position="544"/>
        <end position="588"/>
    </location>
</feature>
<keyword evidence="5 8" id="KW-0862">Zinc</keyword>
<dbReference type="GO" id="GO:0046872">
    <property type="term" value="F:metal ion binding"/>
    <property type="evidence" value="ECO:0007669"/>
    <property type="project" value="UniProtKB-KW"/>
</dbReference>
<accession>U6M5M0</accession>
<dbReference type="AlphaFoldDB" id="U6M5M0"/>
<evidence type="ECO:0000256" key="7">
    <source>
        <dbReference type="ARBA" id="ARBA00023242"/>
    </source>
</evidence>
<feature type="compositionally biased region" description="Basic residues" evidence="9">
    <location>
        <begin position="441"/>
        <end position="453"/>
    </location>
</feature>
<protein>
    <recommendedName>
        <fullName evidence="8">Splicing factor YJU2</fullName>
    </recommendedName>
</protein>
<evidence type="ECO:0000256" key="8">
    <source>
        <dbReference type="HAMAP-Rule" id="MF_03226"/>
    </source>
</evidence>
<feature type="compositionally biased region" description="Gly residues" evidence="9">
    <location>
        <begin position="318"/>
        <end position="332"/>
    </location>
</feature>
<dbReference type="OMA" id="RVFSFWH"/>
<dbReference type="GO" id="GO:0071006">
    <property type="term" value="C:U2-type catalytic step 1 spliceosome"/>
    <property type="evidence" value="ECO:0007669"/>
    <property type="project" value="UniProtKB-UniRule"/>
</dbReference>
<evidence type="ECO:0000256" key="1">
    <source>
        <dbReference type="ARBA" id="ARBA00004123"/>
    </source>
</evidence>
<dbReference type="InterPro" id="IPR007590">
    <property type="entry name" value="Saf4/Yju2"/>
</dbReference>
<organism evidence="10 11">
    <name type="scientific">Eimeria maxima</name>
    <name type="common">Coccidian parasite</name>
    <dbReference type="NCBI Taxonomy" id="5804"/>
    <lineage>
        <taxon>Eukaryota</taxon>
        <taxon>Sar</taxon>
        <taxon>Alveolata</taxon>
        <taxon>Apicomplexa</taxon>
        <taxon>Conoidasida</taxon>
        <taxon>Coccidia</taxon>
        <taxon>Eucoccidiorida</taxon>
        <taxon>Eimeriorina</taxon>
        <taxon>Eimeriidae</taxon>
        <taxon>Eimeria</taxon>
    </lineage>
</organism>
<keyword evidence="6" id="KW-0508">mRNA splicing</keyword>
<feature type="compositionally biased region" description="Basic and acidic residues" evidence="9">
    <location>
        <begin position="835"/>
        <end position="844"/>
    </location>
</feature>
<feature type="region of interest" description="Disordered" evidence="9">
    <location>
        <begin position="233"/>
        <end position="335"/>
    </location>
</feature>
<reference evidence="10" key="2">
    <citation type="submission" date="2013-10" db="EMBL/GenBank/DDBJ databases">
        <authorList>
            <person name="Aslett M."/>
        </authorList>
    </citation>
    <scope>NUCLEOTIDE SEQUENCE [LARGE SCALE GENOMIC DNA]</scope>
    <source>
        <strain evidence="10">Weybridge</strain>
    </source>
</reference>
<evidence type="ECO:0000256" key="9">
    <source>
        <dbReference type="SAM" id="MobiDB-lite"/>
    </source>
</evidence>
<dbReference type="InterPro" id="IPR043701">
    <property type="entry name" value="Yju2"/>
</dbReference>
<feature type="compositionally biased region" description="Polar residues" evidence="9">
    <location>
        <begin position="301"/>
        <end position="314"/>
    </location>
</feature>
<feature type="compositionally biased region" description="Low complexity" evidence="9">
    <location>
        <begin position="576"/>
        <end position="588"/>
    </location>
</feature>
<feature type="binding site" evidence="8">
    <location>
        <position position="103"/>
    </location>
    <ligand>
        <name>Zn(2+)</name>
        <dbReference type="ChEBI" id="CHEBI:29105"/>
    </ligand>
</feature>
<keyword evidence="11" id="KW-1185">Reference proteome</keyword>
<dbReference type="HAMAP" id="MF_03226">
    <property type="entry name" value="YJU2"/>
    <property type="match status" value="1"/>
</dbReference>
<dbReference type="GO" id="GO:0000349">
    <property type="term" value="P:generation of catalytic spliceosome for first transesterification step"/>
    <property type="evidence" value="ECO:0007669"/>
    <property type="project" value="UniProtKB-UniRule"/>
</dbReference>
<gene>
    <name evidence="10" type="ORF">EMWEY_00050100</name>
</gene>
<evidence type="ECO:0000256" key="2">
    <source>
        <dbReference type="ARBA" id="ARBA00022664"/>
    </source>
</evidence>
<dbReference type="PANTHER" id="PTHR12111:SF1">
    <property type="entry name" value="SPLICING FACTOR YJU2"/>
    <property type="match status" value="1"/>
</dbReference>
<keyword evidence="2" id="KW-0507">mRNA processing</keyword>
<evidence type="ECO:0000313" key="11">
    <source>
        <dbReference type="Proteomes" id="UP000030763"/>
    </source>
</evidence>
<dbReference type="OrthoDB" id="674963at2759"/>
<keyword evidence="7 8" id="KW-0539">Nucleus</keyword>
<dbReference type="Proteomes" id="UP000030763">
    <property type="component" value="Unassembled WGS sequence"/>
</dbReference>
<feature type="compositionally biased region" description="Low complexity" evidence="9">
    <location>
        <begin position="265"/>
        <end position="290"/>
    </location>
</feature>
<feature type="region of interest" description="Disordered" evidence="9">
    <location>
        <begin position="885"/>
        <end position="904"/>
    </location>
</feature>
<dbReference type="Pfam" id="PF04502">
    <property type="entry name" value="Saf4_Yju2"/>
    <property type="match status" value="1"/>
</dbReference>
<name>U6M5M0_EIMMA</name>
<keyword evidence="3 8" id="KW-0479">Metal-binding</keyword>
<feature type="region of interest" description="Disordered" evidence="9">
    <location>
        <begin position="441"/>
        <end position="460"/>
    </location>
</feature>
<evidence type="ECO:0000256" key="6">
    <source>
        <dbReference type="ARBA" id="ARBA00023187"/>
    </source>
</evidence>
<comment type="similarity">
    <text evidence="8">Belongs to the CWC16 family. YJU2 subfamily.</text>
</comment>
<evidence type="ECO:0000256" key="5">
    <source>
        <dbReference type="ARBA" id="ARBA00022833"/>
    </source>
</evidence>
<evidence type="ECO:0000256" key="3">
    <source>
        <dbReference type="ARBA" id="ARBA00022723"/>
    </source>
</evidence>
<feature type="region of interest" description="Disordered" evidence="9">
    <location>
        <begin position="835"/>
        <end position="864"/>
    </location>
</feature>
<comment type="subunit">
    <text evidence="8">Component of the spliceosome. Present in the activated B complex, the catalytically activated B* complex which catalyzes the branching, the catalytic step 1 C complex catalyzing the exon ligation, and the postcatalytic P complex containing the ligated exons (mRNA) and the excised lariat intron.</text>
</comment>
<dbReference type="VEuPathDB" id="ToxoDB:EMWEY_00050100"/>
<keyword evidence="4 8" id="KW-0747">Spliceosome</keyword>
<dbReference type="PANTHER" id="PTHR12111">
    <property type="entry name" value="SPLICING FACTOR YJU2"/>
    <property type="match status" value="1"/>
</dbReference>
<dbReference type="GeneID" id="25338996"/>
<comment type="function">
    <text evidence="8">Part of the spliceosome which catalyzes two sequential transesterification reactions, first the excision of the non-coding intron from pre-mRNA and then the ligation of the coding exons to form the mature mRNA. Plays a role in stabilizing the structure of the spliceosome catalytic core and docking of the branch helix into the active site, producing 5'-exon and lariat intron-3'-intermediates.</text>
</comment>
<comment type="subcellular location">
    <subcellularLocation>
        <location evidence="1 8">Nucleus</location>
    </subcellularLocation>
</comment>
<feature type="binding site" evidence="8">
    <location>
        <position position="66"/>
    </location>
    <ligand>
        <name>Zn(2+)</name>
        <dbReference type="ChEBI" id="CHEBI:29105"/>
    </ligand>
</feature>
<dbReference type="RefSeq" id="XP_013335009.1">
    <property type="nucleotide sequence ID" value="XM_013479555.1"/>
</dbReference>
<reference evidence="10" key="1">
    <citation type="submission" date="2013-10" db="EMBL/GenBank/DDBJ databases">
        <title>Genomic analysis of the causative agents of coccidiosis in chickens.</title>
        <authorList>
            <person name="Reid A.J."/>
            <person name="Blake D."/>
            <person name="Billington K."/>
            <person name="Browne H."/>
            <person name="Dunn M."/>
            <person name="Hung S."/>
            <person name="Kawahara F."/>
            <person name="Miranda-Saavedra D."/>
            <person name="Mourier T."/>
            <person name="Nagra H."/>
            <person name="Otto T.D."/>
            <person name="Rawlings N."/>
            <person name="Sanchez A."/>
            <person name="Sanders M."/>
            <person name="Subramaniam C."/>
            <person name="Tay Y."/>
            <person name="Dear P."/>
            <person name="Doerig C."/>
            <person name="Gruber A."/>
            <person name="Parkinson J."/>
            <person name="Shirley M."/>
            <person name="Wan K.L."/>
            <person name="Berriman M."/>
            <person name="Tomley F."/>
            <person name="Pain A."/>
        </authorList>
    </citation>
    <scope>NUCLEOTIDE SEQUENCE [LARGE SCALE GENOMIC DNA]</scope>
    <source>
        <strain evidence="10">Weybridge</strain>
    </source>
</reference>
<proteinExistence type="inferred from homology"/>
<evidence type="ECO:0000256" key="4">
    <source>
        <dbReference type="ARBA" id="ARBA00022728"/>
    </source>
</evidence>